<protein>
    <submittedName>
        <fullName evidence="5">Abscisic acid-insensitive 5-like protein 5</fullName>
    </submittedName>
</protein>
<organism evidence="5 6">
    <name type="scientific">Apostasia shenzhenica</name>
    <dbReference type="NCBI Taxonomy" id="1088818"/>
    <lineage>
        <taxon>Eukaryota</taxon>
        <taxon>Viridiplantae</taxon>
        <taxon>Streptophyta</taxon>
        <taxon>Embryophyta</taxon>
        <taxon>Tracheophyta</taxon>
        <taxon>Spermatophyta</taxon>
        <taxon>Magnoliopsida</taxon>
        <taxon>Liliopsida</taxon>
        <taxon>Asparagales</taxon>
        <taxon>Orchidaceae</taxon>
        <taxon>Apostasioideae</taxon>
        <taxon>Apostasia</taxon>
    </lineage>
</organism>
<dbReference type="GO" id="GO:0005634">
    <property type="term" value="C:nucleus"/>
    <property type="evidence" value="ECO:0007669"/>
    <property type="project" value="UniProtKB-SubCell"/>
</dbReference>
<dbReference type="InterPro" id="IPR043452">
    <property type="entry name" value="BZIP46-like"/>
</dbReference>
<evidence type="ECO:0000256" key="3">
    <source>
        <dbReference type="ARBA" id="ARBA00023242"/>
    </source>
</evidence>
<dbReference type="Proteomes" id="UP000236161">
    <property type="component" value="Unassembled WGS sequence"/>
</dbReference>
<dbReference type="PANTHER" id="PTHR22952:SF463">
    <property type="entry name" value="ABSCISIC ACID-INSENSITIVE 5-LIKE PROTEIN 7"/>
    <property type="match status" value="1"/>
</dbReference>
<evidence type="ECO:0000313" key="5">
    <source>
        <dbReference type="EMBL" id="PKA61879.1"/>
    </source>
</evidence>
<evidence type="ECO:0000256" key="2">
    <source>
        <dbReference type="ARBA" id="ARBA00023125"/>
    </source>
</evidence>
<keyword evidence="6" id="KW-1185">Reference proteome</keyword>
<reference evidence="5 6" key="1">
    <citation type="journal article" date="2017" name="Nature">
        <title>The Apostasia genome and the evolution of orchids.</title>
        <authorList>
            <person name="Zhang G.Q."/>
            <person name="Liu K.W."/>
            <person name="Li Z."/>
            <person name="Lohaus R."/>
            <person name="Hsiao Y.Y."/>
            <person name="Niu S.C."/>
            <person name="Wang J.Y."/>
            <person name="Lin Y.C."/>
            <person name="Xu Q."/>
            <person name="Chen L.J."/>
            <person name="Yoshida K."/>
            <person name="Fujiwara S."/>
            <person name="Wang Z.W."/>
            <person name="Zhang Y.Q."/>
            <person name="Mitsuda N."/>
            <person name="Wang M."/>
            <person name="Liu G.H."/>
            <person name="Pecoraro L."/>
            <person name="Huang H.X."/>
            <person name="Xiao X.J."/>
            <person name="Lin M."/>
            <person name="Wu X.Y."/>
            <person name="Wu W.L."/>
            <person name="Chen Y.Y."/>
            <person name="Chang S.B."/>
            <person name="Sakamoto S."/>
            <person name="Ohme-Takagi M."/>
            <person name="Yagi M."/>
            <person name="Zeng S.J."/>
            <person name="Shen C.Y."/>
            <person name="Yeh C.M."/>
            <person name="Luo Y.B."/>
            <person name="Tsai W.C."/>
            <person name="Van de Peer Y."/>
            <person name="Liu Z.J."/>
        </authorList>
    </citation>
    <scope>NUCLEOTIDE SEQUENCE [LARGE SCALE GENOMIC DNA]</scope>
    <source>
        <strain evidence="6">cv. Shenzhen</strain>
        <tissue evidence="5">Stem</tissue>
    </source>
</reference>
<keyword evidence="2" id="KW-0238">DNA-binding</keyword>
<proteinExistence type="predicted"/>
<keyword evidence="3" id="KW-0539">Nucleus</keyword>
<evidence type="ECO:0000313" key="6">
    <source>
        <dbReference type="Proteomes" id="UP000236161"/>
    </source>
</evidence>
<dbReference type="GO" id="GO:0003677">
    <property type="term" value="F:DNA binding"/>
    <property type="evidence" value="ECO:0007669"/>
    <property type="project" value="UniProtKB-KW"/>
</dbReference>
<name>A0A2I0B255_9ASPA</name>
<dbReference type="STRING" id="1088818.A0A2I0B255"/>
<gene>
    <name evidence="5" type="primary">ABF2</name>
    <name evidence="5" type="ORF">AXF42_Ash008711</name>
</gene>
<dbReference type="GO" id="GO:0045893">
    <property type="term" value="P:positive regulation of DNA-templated transcription"/>
    <property type="evidence" value="ECO:0007669"/>
    <property type="project" value="InterPro"/>
</dbReference>
<dbReference type="EMBL" id="KZ451923">
    <property type="protein sequence ID" value="PKA61879.1"/>
    <property type="molecule type" value="Genomic_DNA"/>
</dbReference>
<sequence length="102" mass="11406">MSCKGILGMDGKDVRQHPGAPLARQSFIYSLTFEELQSAMGLDKDFGSMSMDEFLKNIWTTEETQAMANSVRSSVGSEGAEIQRQGSLTLVRKREEREEKKS</sequence>
<accession>A0A2I0B255</accession>
<feature type="region of interest" description="Disordered" evidence="4">
    <location>
        <begin position="72"/>
        <end position="102"/>
    </location>
</feature>
<evidence type="ECO:0000256" key="4">
    <source>
        <dbReference type="SAM" id="MobiDB-lite"/>
    </source>
</evidence>
<dbReference type="AlphaFoldDB" id="A0A2I0B255"/>
<dbReference type="GO" id="GO:0003700">
    <property type="term" value="F:DNA-binding transcription factor activity"/>
    <property type="evidence" value="ECO:0007669"/>
    <property type="project" value="InterPro"/>
</dbReference>
<dbReference type="PANTHER" id="PTHR22952">
    <property type="entry name" value="CAMP-RESPONSE ELEMENT BINDING PROTEIN-RELATED"/>
    <property type="match status" value="1"/>
</dbReference>
<evidence type="ECO:0000256" key="1">
    <source>
        <dbReference type="ARBA" id="ARBA00004123"/>
    </source>
</evidence>
<comment type="subcellular location">
    <subcellularLocation>
        <location evidence="1">Nucleus</location>
    </subcellularLocation>
</comment>
<dbReference type="OrthoDB" id="206969at2759"/>
<feature type="compositionally biased region" description="Basic and acidic residues" evidence="4">
    <location>
        <begin position="92"/>
        <end position="102"/>
    </location>
</feature>